<feature type="domain" description="N-acetyltransferase" evidence="1">
    <location>
        <begin position="30"/>
        <end position="98"/>
    </location>
</feature>
<sequence length="116" mass="13188">MLIRFKKSMEKIAMGLLSFMPLEKDVKVLQETMKDYMEDDQQQLFLWKENEDMVGAIGILVDDTKKLVTVQHISVNPSHRDAGIGQAMVNAICTRFGDTHAIEPNELTEAFLSKCK</sequence>
<proteinExistence type="predicted"/>
<dbReference type="InterPro" id="IPR000182">
    <property type="entry name" value="GNAT_dom"/>
</dbReference>
<protein>
    <submittedName>
        <fullName evidence="2">Riboflavin biosynthesis RibT protein</fullName>
    </submittedName>
</protein>
<keyword evidence="3" id="KW-1185">Reference proteome</keyword>
<dbReference type="Gene3D" id="3.40.630.30">
    <property type="match status" value="1"/>
</dbReference>
<accession>A0A2V3WC26</accession>
<organism evidence="2 3">
    <name type="scientific">Streptohalobacillus salinus</name>
    <dbReference type="NCBI Taxonomy" id="621096"/>
    <lineage>
        <taxon>Bacteria</taxon>
        <taxon>Bacillati</taxon>
        <taxon>Bacillota</taxon>
        <taxon>Bacilli</taxon>
        <taxon>Bacillales</taxon>
        <taxon>Bacillaceae</taxon>
        <taxon>Streptohalobacillus</taxon>
    </lineage>
</organism>
<gene>
    <name evidence="2" type="ORF">DES38_104132</name>
</gene>
<evidence type="ECO:0000259" key="1">
    <source>
        <dbReference type="Pfam" id="PF00583"/>
    </source>
</evidence>
<name>A0A2V3WC26_9BACI</name>
<dbReference type="SUPFAM" id="SSF55729">
    <property type="entry name" value="Acyl-CoA N-acyltransferases (Nat)"/>
    <property type="match status" value="1"/>
</dbReference>
<dbReference type="OrthoDB" id="2189687at2"/>
<dbReference type="AlphaFoldDB" id="A0A2V3WC26"/>
<dbReference type="GO" id="GO:0016747">
    <property type="term" value="F:acyltransferase activity, transferring groups other than amino-acyl groups"/>
    <property type="evidence" value="ECO:0007669"/>
    <property type="project" value="InterPro"/>
</dbReference>
<dbReference type="RefSeq" id="WP_110251000.1">
    <property type="nucleotide sequence ID" value="NZ_QJJR01000004.1"/>
</dbReference>
<dbReference type="EMBL" id="QJJR01000004">
    <property type="protein sequence ID" value="PXW91700.1"/>
    <property type="molecule type" value="Genomic_DNA"/>
</dbReference>
<reference evidence="2 3" key="1">
    <citation type="submission" date="2018-05" db="EMBL/GenBank/DDBJ databases">
        <title>Genomic Encyclopedia of Type Strains, Phase IV (KMG-IV): sequencing the most valuable type-strain genomes for metagenomic binning, comparative biology and taxonomic classification.</title>
        <authorList>
            <person name="Goeker M."/>
        </authorList>
    </citation>
    <scope>NUCLEOTIDE SEQUENCE [LARGE SCALE GENOMIC DNA]</scope>
    <source>
        <strain evidence="2 3">DSM 22440</strain>
    </source>
</reference>
<dbReference type="CDD" id="cd04301">
    <property type="entry name" value="NAT_SF"/>
    <property type="match status" value="1"/>
</dbReference>
<evidence type="ECO:0000313" key="3">
    <source>
        <dbReference type="Proteomes" id="UP000247922"/>
    </source>
</evidence>
<dbReference type="InterPro" id="IPR016181">
    <property type="entry name" value="Acyl_CoA_acyltransferase"/>
</dbReference>
<comment type="caution">
    <text evidence="2">The sequence shown here is derived from an EMBL/GenBank/DDBJ whole genome shotgun (WGS) entry which is preliminary data.</text>
</comment>
<dbReference type="Proteomes" id="UP000247922">
    <property type="component" value="Unassembled WGS sequence"/>
</dbReference>
<dbReference type="Pfam" id="PF00583">
    <property type="entry name" value="Acetyltransf_1"/>
    <property type="match status" value="1"/>
</dbReference>
<evidence type="ECO:0000313" key="2">
    <source>
        <dbReference type="EMBL" id="PXW91700.1"/>
    </source>
</evidence>